<evidence type="ECO:0000313" key="3">
    <source>
        <dbReference type="EMBL" id="KAK7019875.1"/>
    </source>
</evidence>
<accession>A0AAW0B1J5</accession>
<keyword evidence="4" id="KW-1185">Reference proteome</keyword>
<comment type="caution">
    <text evidence="3">The sequence shown here is derived from an EMBL/GenBank/DDBJ whole genome shotgun (WGS) entry which is preliminary data.</text>
</comment>
<dbReference type="InterPro" id="IPR040976">
    <property type="entry name" value="Pkinase_fungal"/>
</dbReference>
<sequence length="275" mass="30562">MPPPRPATLSSDVVGATSPHPGAPTLRRGLLIDVHCALVLGSAGGHQTAAAHRIGTLPFMAIEMLRRGAKIQHHPDHDLESFLYVLIWICVHYAGPKGVVRQNFNIYHSSLEPWVNGTSYNTIGIAKWCSMTDDDDWKEVLSCFAPYFEPFKTCVTAWRKLFCDKQLNNEEIFQVLQTAIDSLDDSETWSSKDDPAGYGAWSLNKRKRQAEAEVALGSIAEEDDDVFNDHGPPLKFLQSDGSSERVPVARSAPEPGARKSIKNIMIPNHRRMLSK</sequence>
<dbReference type="InterPro" id="IPR011009">
    <property type="entry name" value="Kinase-like_dom_sf"/>
</dbReference>
<organism evidence="3 4">
    <name type="scientific">Favolaschia claudopus</name>
    <dbReference type="NCBI Taxonomy" id="2862362"/>
    <lineage>
        <taxon>Eukaryota</taxon>
        <taxon>Fungi</taxon>
        <taxon>Dikarya</taxon>
        <taxon>Basidiomycota</taxon>
        <taxon>Agaricomycotina</taxon>
        <taxon>Agaricomycetes</taxon>
        <taxon>Agaricomycetidae</taxon>
        <taxon>Agaricales</taxon>
        <taxon>Marasmiineae</taxon>
        <taxon>Mycenaceae</taxon>
        <taxon>Favolaschia</taxon>
    </lineage>
</organism>
<dbReference type="EMBL" id="JAWWNJ010000042">
    <property type="protein sequence ID" value="KAK7019875.1"/>
    <property type="molecule type" value="Genomic_DNA"/>
</dbReference>
<evidence type="ECO:0000313" key="4">
    <source>
        <dbReference type="Proteomes" id="UP001362999"/>
    </source>
</evidence>
<dbReference type="PANTHER" id="PTHR38248">
    <property type="entry name" value="FUNK1 6"/>
    <property type="match status" value="1"/>
</dbReference>
<dbReference type="SUPFAM" id="SSF56112">
    <property type="entry name" value="Protein kinase-like (PK-like)"/>
    <property type="match status" value="1"/>
</dbReference>
<feature type="non-terminal residue" evidence="3">
    <location>
        <position position="275"/>
    </location>
</feature>
<dbReference type="Pfam" id="PF17667">
    <property type="entry name" value="Pkinase_fungal"/>
    <property type="match status" value="1"/>
</dbReference>
<dbReference type="PANTHER" id="PTHR38248:SF2">
    <property type="entry name" value="FUNK1 11"/>
    <property type="match status" value="1"/>
</dbReference>
<feature type="region of interest" description="Disordered" evidence="1">
    <location>
        <begin position="223"/>
        <end position="258"/>
    </location>
</feature>
<evidence type="ECO:0000259" key="2">
    <source>
        <dbReference type="Pfam" id="PF17667"/>
    </source>
</evidence>
<gene>
    <name evidence="3" type="ORF">R3P38DRAFT_2970712</name>
</gene>
<feature type="domain" description="Fungal-type protein kinase" evidence="2">
    <location>
        <begin position="25"/>
        <end position="90"/>
    </location>
</feature>
<dbReference type="Proteomes" id="UP001362999">
    <property type="component" value="Unassembled WGS sequence"/>
</dbReference>
<name>A0AAW0B1J5_9AGAR</name>
<evidence type="ECO:0000256" key="1">
    <source>
        <dbReference type="SAM" id="MobiDB-lite"/>
    </source>
</evidence>
<dbReference type="AlphaFoldDB" id="A0AAW0B1J5"/>
<protein>
    <recommendedName>
        <fullName evidence="2">Fungal-type protein kinase domain-containing protein</fullName>
    </recommendedName>
</protein>
<proteinExistence type="predicted"/>
<reference evidence="3 4" key="1">
    <citation type="journal article" date="2024" name="J Genomics">
        <title>Draft genome sequencing and assembly of Favolaschia claudopus CIRM-BRFM 2984 isolated from oak limbs.</title>
        <authorList>
            <person name="Navarro D."/>
            <person name="Drula E."/>
            <person name="Chaduli D."/>
            <person name="Cazenave R."/>
            <person name="Ahrendt S."/>
            <person name="Wang J."/>
            <person name="Lipzen A."/>
            <person name="Daum C."/>
            <person name="Barry K."/>
            <person name="Grigoriev I.V."/>
            <person name="Favel A."/>
            <person name="Rosso M.N."/>
            <person name="Martin F."/>
        </authorList>
    </citation>
    <scope>NUCLEOTIDE SEQUENCE [LARGE SCALE GENOMIC DNA]</scope>
    <source>
        <strain evidence="3 4">CIRM-BRFM 2984</strain>
    </source>
</reference>